<dbReference type="EMBL" id="CM056786">
    <property type="protein sequence ID" value="KAJ8729734.1"/>
    <property type="molecule type" value="Genomic_DNA"/>
</dbReference>
<proteinExistence type="predicted"/>
<sequence>MQDFWWNQPAGSVNSSRASSFSVSRSSHVGRGRQNFNQPRELEFQFFIRQTETFYPPWWTHHGMTEWFRSLPEDHLWNWYICACVLLGVMWTLAQVQGIYITIIDAVYNVSYAIHMFAIGYFYLTEMEHTRITNWVVLGFLVDIATFAHYAESIHPNFKLGVYYVRFHRPFRYLWSMNDYNLKGSILGTTMKYCYIFTVLRLTWAYVWQRIDRIKATYYNNVPKVESRDELNALKGDEPMNPVHEYLASFYIISKMFIPMGPSIYPDNDVERIVCVCIMMSGCLIVIGAAVASLSLIISIYMRPEETFRSRYRLMMKEMSDTHVPANLRAKVKTFYKMYWHRQRGVSETQLLPTFPPTLPAAIYLDIYFEATQKARILRDLSIQMLSELAQKMTTIHFIPGDSIIQRGSKKCKIIYITYGDIEMLTAEDDNTAILRLTRGTVLTPCGGAVAPALTPSHLAVRAATFCTAHVLKASELWRTVYKHSVSQDHAGPILASFTDHVERVKRHHSMKKPDEAVRKSSILQFNRNLMSLKGMKDENGIPLLASSDIFLEIAGCYIMRNRPDATLTDQSDEICLRSSFPCILQPNSSLLVAWNAFVAFLILVCCIAHPYNLVFSKERSLEFRFFDFAVTVVFILDLIVYLSTGANVEEGVPITFTQTSSQQMRSHWFVLDVVATLPIFEFIGDGRFGGMNKLLRLPKLFRVLKSFEESCVYRSNVLRFLSYTLLLLIACYLVAAMQQGFMCFRAGYCLVTNFTHSPFWDHKPLDSETIEDRLTFGLYWAISMINFTNHRQTWGATDWRHVMYTLLILEMCVVLRIFMEAVYSATIMVTTSLRENYDSRIAMVKNFLIRNEVDPLLMKRFIAYLQLCWHTDKAYKMTHKKHSNIFYDLPEHVYQNIVGRNRSMYILAVPFLRMVSKEDLKAVTSSVKLFYSAPNEVLLNTGELTNEIYVIKQGICEILDPTSKKSMGTLSSKNHFGALICLLRLPAYYTIRAVTHVQVMCIPRKALAKALADPQIIQAINYVKKTPEFQRLTTPVPSFVKYELPPPTSNLIHFRLPRKHEPDSEFQDPFNKLEYLSILRYVFPRYTIRPDGNYLLRYEWFRLICALCSAQLFPHYTYLVLQWPFLYYVTLLLDLSAYFDILQRMLIGYFNDVGILVYHPFSTASNYIKGGFITDLLGCLPLENLQSIRMDYHEDKIRVTPTKQFLMLNRLLQMYRMPGAMNVLKDYIERRDILMVIQAIPLFMAMLNIITCFMVFYSTKIYYSHTDSGYTWYIEPFPDEGGSWMHLFKDTFRFNLTSSPWNMHLAIYFWAVYECSSTGYGAFNPSNRDLMLVLFIGMASSAMLATYYSVRIISIRANVNKSLAGFKQHMKDIEVYMAREKLDPELQKELRRYYEYNWEKMGGIDYRGVLKLCDQITLRTDAILHIYGPTFAKCPILADADVSLLRIIGRAVRSVYFLRDMTIIEHNDMVTDMYFVDYGGVEVSVAQGDMSSVLRLPRGSVFGNLEGTPAHRSPYTVVATSRLHLLMIKSEAFSTVTKDFPAVKELLINARMGSKGMRMYILGSEATVVKMRRDARTVPPPQTKSSMIKYIYFQEGLVQFYLIVICMSCIYLDLYNAGYEDNSMWLLITLYSLDFSFLMKILSQHALPFLVTNKSMKRIMLPIRRLYFKGEFRYDLLSMLPFELFSFSASARNKWKYFGLLRLNRTFRIVTVYKCLRMRNECITVNLTLTTGMAVFIWFTLFVHTSTCIWYFIATVEDNLHPNSSWIYLDDGRTHCDNYYICSLYFVITTFTQNGVGDIMPKKHAEVLFVAMLMIVSTMVFMIYVGEFSNIIQYQSYRSFSFYSKFLELQAFLKNNRVSHNLVTIVNKYTLHLWRENRGLQMPQFLKSAPLSLRLRVMSAAYWHHINRHHIFEDCDPDFLRQLVGCLKLYTYNKGMYVVKESEITDSMYVIHTGNVLETCENEAENSSIVYPAGSYFGILQGLLRNTPYTHSYRTIIKSQVLTLKLDDWEYLLQHFPSSRDIIHKHMGKLGDNDNNWPGGPSTAAQPAPEFEPPLESEDVVPETSRHFAKVSKADVGAPLTTPDLGIELKAPSIARIHSNEEERGVDQHATGRKTKMSIFGHIASTAKKLMGRVSDPDLENPDGKDELLLEEDVEATEALLAQFEKARRKEMEEKRLRSRRKFTFTQEEEEIEKHMFSWGMKESTEQSEGIGSETFKLLPLRIRDEEEKEQNLEHTDEPKVEREESIANLSVDLSHLQIEDETNKPAKLVPVTSSNQLYALSEMEKTQPDQVIGVHEETDNSPTKLFFTASESIRDPQSTNITDSEPANITDSQPAENIVETPLDSVKTPETDSSAGGWKTIKVHSESEISQSEMGLVRSMADEKLEMTKPHDETPKALPSPGTALGKKTESTTSISSSSKQLASIELTEKHVSPLATSSDAGPSKYDDILFPTMLPPADAEPEFSKRAALKDDSSGSGKPFVRVRYEDQKENERDEEEDLKLQPARVMTLDSDEPAFTSPAEPKEGDADSPSTSAGGTSKKDKKPYKRETMD</sequence>
<comment type="caution">
    <text evidence="1">The sequence shown here is derived from an EMBL/GenBank/DDBJ whole genome shotgun (WGS) entry which is preliminary data.</text>
</comment>
<evidence type="ECO:0000313" key="2">
    <source>
        <dbReference type="Proteomes" id="UP001231649"/>
    </source>
</evidence>
<organism evidence="1 2">
    <name type="scientific">Mythimna loreyi</name>
    <dbReference type="NCBI Taxonomy" id="667449"/>
    <lineage>
        <taxon>Eukaryota</taxon>
        <taxon>Metazoa</taxon>
        <taxon>Ecdysozoa</taxon>
        <taxon>Arthropoda</taxon>
        <taxon>Hexapoda</taxon>
        <taxon>Insecta</taxon>
        <taxon>Pterygota</taxon>
        <taxon>Neoptera</taxon>
        <taxon>Endopterygota</taxon>
        <taxon>Lepidoptera</taxon>
        <taxon>Glossata</taxon>
        <taxon>Ditrysia</taxon>
        <taxon>Noctuoidea</taxon>
        <taxon>Noctuidae</taxon>
        <taxon>Noctuinae</taxon>
        <taxon>Hadenini</taxon>
        <taxon>Mythimna</taxon>
    </lineage>
</organism>
<gene>
    <name evidence="1" type="ORF">PYW08_001315</name>
</gene>
<accession>A0ACC2R184</accession>
<reference evidence="1" key="1">
    <citation type="submission" date="2023-03" db="EMBL/GenBank/DDBJ databases">
        <title>Chromosome-level genomes of two armyworms, Mythimna separata and Mythimna loreyi, provide insights into the biosynthesis and reception of sex pheromones.</title>
        <authorList>
            <person name="Zhao H."/>
        </authorList>
    </citation>
    <scope>NUCLEOTIDE SEQUENCE</scope>
    <source>
        <strain evidence="1">BeijingLab</strain>
    </source>
</reference>
<protein>
    <submittedName>
        <fullName evidence="1">Uncharacterized protein</fullName>
    </submittedName>
</protein>
<name>A0ACC2R184_9NEOP</name>
<dbReference type="Proteomes" id="UP001231649">
    <property type="component" value="Chromosome 10"/>
</dbReference>
<keyword evidence="2" id="KW-1185">Reference proteome</keyword>
<evidence type="ECO:0000313" key="1">
    <source>
        <dbReference type="EMBL" id="KAJ8729734.1"/>
    </source>
</evidence>